<protein>
    <recommendedName>
        <fullName evidence="3">4Fe-4S ferredoxin-type domain-containing protein</fullName>
    </recommendedName>
</protein>
<name>A0AAV7H4P8_DENCH</name>
<evidence type="ECO:0000259" key="3">
    <source>
        <dbReference type="PROSITE" id="PS51379"/>
    </source>
</evidence>
<evidence type="ECO:0000256" key="1">
    <source>
        <dbReference type="SAM" id="MobiDB-lite"/>
    </source>
</evidence>
<keyword evidence="2" id="KW-0472">Membrane</keyword>
<evidence type="ECO:0000313" key="5">
    <source>
        <dbReference type="Proteomes" id="UP000775213"/>
    </source>
</evidence>
<feature type="region of interest" description="Disordered" evidence="1">
    <location>
        <begin position="453"/>
        <end position="473"/>
    </location>
</feature>
<dbReference type="InterPro" id="IPR017896">
    <property type="entry name" value="4Fe4S_Fe-S-bd"/>
</dbReference>
<feature type="domain" description="4Fe-4S ferredoxin-type" evidence="3">
    <location>
        <begin position="299"/>
        <end position="329"/>
    </location>
</feature>
<dbReference type="Proteomes" id="UP000775213">
    <property type="component" value="Unassembled WGS sequence"/>
</dbReference>
<keyword evidence="5" id="KW-1185">Reference proteome</keyword>
<evidence type="ECO:0000256" key="2">
    <source>
        <dbReference type="SAM" id="Phobius"/>
    </source>
</evidence>
<gene>
    <name evidence="4" type="ORF">IEQ34_008043</name>
</gene>
<comment type="caution">
    <text evidence="4">The sequence shown here is derived from an EMBL/GenBank/DDBJ whole genome shotgun (WGS) entry which is preliminary data.</text>
</comment>
<feature type="transmembrane region" description="Helical" evidence="2">
    <location>
        <begin position="63"/>
        <end position="83"/>
    </location>
</feature>
<proteinExistence type="predicted"/>
<accession>A0AAV7H4P8</accession>
<dbReference type="AlphaFoldDB" id="A0AAV7H4P8"/>
<evidence type="ECO:0000313" key="4">
    <source>
        <dbReference type="EMBL" id="KAH0463461.1"/>
    </source>
</evidence>
<sequence>MQHNLELNRLTSDKTLWIVLYLRSSILKGSYSSLFMDKFSFFYSHWVSKMSLRKWRVEACLSFGFRTCFFFAALSFICEVLWVHMGKQRRSFLGVLDEGAWTIGSELCVIESALQLAPDTVSPHGEVVFVCPLGGPQVSGDHGGTDSAMAFFVPSVTFRFGTDAQVALPESLLVSPPAGGITFGSFTDSAFATIGGPTPAEAVAYSSPEESSRSHATFWTSSCSADSPGTCSSYSCSTCCSDCTDPSAPADSSYPCCCSGRGSSCLGPSFFLQEEGCPDRGSFAFLSSGFSFRLTVSPRDPRADPDTSCSPCSLCSSVTPTPEVVVAPEITTVQGGRFSPLTHSGDEEDIACIASAPPVTTTLPRARIPRDDAARTLSQRIQSIIRLARGQGLRQRYQWRRGQPPRQPVSSVPSVRPQTVAPAVGRPPRRHGRRQHLELTRPQFSSIMVATQQSVVPTGSRHSGRVWRRRQADSPVEAVQPVQIVGKLETVVPSGSETVVPSGS</sequence>
<feature type="compositionally biased region" description="Low complexity" evidence="1">
    <location>
        <begin position="408"/>
        <end position="426"/>
    </location>
</feature>
<dbReference type="PROSITE" id="PS51379">
    <property type="entry name" value="4FE4S_FER_2"/>
    <property type="match status" value="1"/>
</dbReference>
<reference evidence="4 5" key="1">
    <citation type="journal article" date="2021" name="Hortic Res">
        <title>Chromosome-scale assembly of the Dendrobium chrysotoxum genome enhances the understanding of orchid evolution.</title>
        <authorList>
            <person name="Zhang Y."/>
            <person name="Zhang G.Q."/>
            <person name="Zhang D."/>
            <person name="Liu X.D."/>
            <person name="Xu X.Y."/>
            <person name="Sun W.H."/>
            <person name="Yu X."/>
            <person name="Zhu X."/>
            <person name="Wang Z.W."/>
            <person name="Zhao X."/>
            <person name="Zhong W.Y."/>
            <person name="Chen H."/>
            <person name="Yin W.L."/>
            <person name="Huang T."/>
            <person name="Niu S.C."/>
            <person name="Liu Z.J."/>
        </authorList>
    </citation>
    <scope>NUCLEOTIDE SEQUENCE [LARGE SCALE GENOMIC DNA]</scope>
    <source>
        <strain evidence="4">Lindl</strain>
    </source>
</reference>
<keyword evidence="2" id="KW-1133">Transmembrane helix</keyword>
<dbReference type="EMBL" id="JAGFBR010000008">
    <property type="protein sequence ID" value="KAH0463461.1"/>
    <property type="molecule type" value="Genomic_DNA"/>
</dbReference>
<feature type="region of interest" description="Disordered" evidence="1">
    <location>
        <begin position="400"/>
        <end position="434"/>
    </location>
</feature>
<keyword evidence="2" id="KW-0812">Transmembrane</keyword>
<organism evidence="4 5">
    <name type="scientific">Dendrobium chrysotoxum</name>
    <name type="common">Orchid</name>
    <dbReference type="NCBI Taxonomy" id="161865"/>
    <lineage>
        <taxon>Eukaryota</taxon>
        <taxon>Viridiplantae</taxon>
        <taxon>Streptophyta</taxon>
        <taxon>Embryophyta</taxon>
        <taxon>Tracheophyta</taxon>
        <taxon>Spermatophyta</taxon>
        <taxon>Magnoliopsida</taxon>
        <taxon>Liliopsida</taxon>
        <taxon>Asparagales</taxon>
        <taxon>Orchidaceae</taxon>
        <taxon>Epidendroideae</taxon>
        <taxon>Malaxideae</taxon>
        <taxon>Dendrobiinae</taxon>
        <taxon>Dendrobium</taxon>
    </lineage>
</organism>